<dbReference type="PROSITE" id="PS50015">
    <property type="entry name" value="SAP_B"/>
    <property type="match status" value="1"/>
</dbReference>
<name>A0A1I7ZDY5_9BILA</name>
<dbReference type="WBParaSite" id="L893_g25575.t1">
    <property type="protein sequence ID" value="L893_g25575.t1"/>
    <property type="gene ID" value="L893_g25575"/>
</dbReference>
<dbReference type="InterPro" id="IPR011001">
    <property type="entry name" value="Saposin-like"/>
</dbReference>
<dbReference type="InterPro" id="IPR008139">
    <property type="entry name" value="SaposinB_dom"/>
</dbReference>
<organism evidence="4 5">
    <name type="scientific">Steinernema glaseri</name>
    <dbReference type="NCBI Taxonomy" id="37863"/>
    <lineage>
        <taxon>Eukaryota</taxon>
        <taxon>Metazoa</taxon>
        <taxon>Ecdysozoa</taxon>
        <taxon>Nematoda</taxon>
        <taxon>Chromadorea</taxon>
        <taxon>Rhabditida</taxon>
        <taxon>Tylenchina</taxon>
        <taxon>Panagrolaimomorpha</taxon>
        <taxon>Strongyloidoidea</taxon>
        <taxon>Steinernematidae</taxon>
        <taxon>Steinernema</taxon>
    </lineage>
</organism>
<dbReference type="Proteomes" id="UP000095287">
    <property type="component" value="Unplaced"/>
</dbReference>
<feature type="signal peptide" evidence="2">
    <location>
        <begin position="1"/>
        <end position="19"/>
    </location>
</feature>
<dbReference type="SUPFAM" id="SSF47862">
    <property type="entry name" value="Saposin"/>
    <property type="match status" value="1"/>
</dbReference>
<reference evidence="5" key="1">
    <citation type="submission" date="2016-11" db="UniProtKB">
        <authorList>
            <consortium name="WormBaseParasite"/>
        </authorList>
    </citation>
    <scope>IDENTIFICATION</scope>
</reference>
<sequence>MKLLLALLFVVGFVSVTDASIFCESCLSIVQFMASEFKKNGWIHQDSDKVCDLVTLKIHFLNNICHKILDGSLDEIEKLLKEGEDAGYICRFIKFC</sequence>
<evidence type="ECO:0000256" key="1">
    <source>
        <dbReference type="ARBA" id="ARBA00023157"/>
    </source>
</evidence>
<evidence type="ECO:0000313" key="5">
    <source>
        <dbReference type="WBParaSite" id="L893_g25575.t1"/>
    </source>
</evidence>
<proteinExistence type="predicted"/>
<feature type="domain" description="Saposin B-type" evidence="3">
    <location>
        <begin position="19"/>
        <end position="96"/>
    </location>
</feature>
<feature type="chain" id="PRO_5009313326" evidence="2">
    <location>
        <begin position="20"/>
        <end position="96"/>
    </location>
</feature>
<evidence type="ECO:0000256" key="2">
    <source>
        <dbReference type="SAM" id="SignalP"/>
    </source>
</evidence>
<keyword evidence="1" id="KW-1015">Disulfide bond</keyword>
<evidence type="ECO:0000259" key="3">
    <source>
        <dbReference type="PROSITE" id="PS50015"/>
    </source>
</evidence>
<protein>
    <submittedName>
        <fullName evidence="5">Saposin B-type domain-containing protein</fullName>
    </submittedName>
</protein>
<accession>A0A1I7ZDY5</accession>
<evidence type="ECO:0000313" key="4">
    <source>
        <dbReference type="Proteomes" id="UP000095287"/>
    </source>
</evidence>
<dbReference type="SMART" id="SM00741">
    <property type="entry name" value="SapB"/>
    <property type="match status" value="1"/>
</dbReference>
<keyword evidence="4" id="KW-1185">Reference proteome</keyword>
<dbReference type="AlphaFoldDB" id="A0A1I7ZDY5"/>
<keyword evidence="2" id="KW-0732">Signal</keyword>
<dbReference type="Gene3D" id="1.10.225.10">
    <property type="entry name" value="Saposin-like"/>
    <property type="match status" value="1"/>
</dbReference>